<accession>A0A653LK26</accession>
<gene>
    <name evidence="3" type="ORF">BACI348_130009</name>
</gene>
<dbReference type="InterPro" id="IPR001736">
    <property type="entry name" value="PLipase_D/transphosphatidylase"/>
</dbReference>
<dbReference type="Gene3D" id="3.30.870.10">
    <property type="entry name" value="Endonuclease Chain A"/>
    <property type="match status" value="2"/>
</dbReference>
<keyword evidence="1" id="KW-1133">Transmembrane helix</keyword>
<dbReference type="PANTHER" id="PTHR21248">
    <property type="entry name" value="CARDIOLIPIN SYNTHASE"/>
    <property type="match status" value="1"/>
</dbReference>
<dbReference type="PROSITE" id="PS50035">
    <property type="entry name" value="PLD"/>
    <property type="match status" value="2"/>
</dbReference>
<dbReference type="GO" id="GO:0030572">
    <property type="term" value="F:phosphatidyltransferase activity"/>
    <property type="evidence" value="ECO:0007669"/>
    <property type="project" value="UniProtKB-ARBA"/>
</dbReference>
<dbReference type="Proteomes" id="UP000433089">
    <property type="component" value="Unassembled WGS sequence"/>
</dbReference>
<proteinExistence type="predicted"/>
<dbReference type="SUPFAM" id="SSF56024">
    <property type="entry name" value="Phospholipase D/nuclease"/>
    <property type="match status" value="2"/>
</dbReference>
<keyword evidence="1" id="KW-0812">Transmembrane</keyword>
<reference evidence="3 4" key="1">
    <citation type="submission" date="2019-10" db="EMBL/GenBank/DDBJ databases">
        <authorList>
            <person name="Karimi E."/>
        </authorList>
    </citation>
    <scope>NUCLEOTIDE SEQUENCE [LARGE SCALE GENOMIC DNA]</scope>
    <source>
        <strain evidence="3">Bacillus sp. 348</strain>
    </source>
</reference>
<dbReference type="GO" id="GO:0032049">
    <property type="term" value="P:cardiolipin biosynthetic process"/>
    <property type="evidence" value="ECO:0007669"/>
    <property type="project" value="UniProtKB-ARBA"/>
</dbReference>
<dbReference type="Pfam" id="PF13091">
    <property type="entry name" value="PLDc_2"/>
    <property type="match status" value="2"/>
</dbReference>
<evidence type="ECO:0000256" key="1">
    <source>
        <dbReference type="SAM" id="Phobius"/>
    </source>
</evidence>
<feature type="domain" description="PLD phosphodiesterase" evidence="2">
    <location>
        <begin position="151"/>
        <end position="178"/>
    </location>
</feature>
<feature type="domain" description="PLD phosphodiesterase" evidence="2">
    <location>
        <begin position="368"/>
        <end position="395"/>
    </location>
</feature>
<dbReference type="PANTHER" id="PTHR21248:SF12">
    <property type="entry name" value="CARDIOLIPIN SYNTHASE C"/>
    <property type="match status" value="1"/>
</dbReference>
<evidence type="ECO:0000313" key="3">
    <source>
        <dbReference type="EMBL" id="VXA91940.1"/>
    </source>
</evidence>
<dbReference type="AlphaFoldDB" id="A0A653LK26"/>
<dbReference type="CDD" id="cd09111">
    <property type="entry name" value="PLDc_ymdC_like_1"/>
    <property type="match status" value="1"/>
</dbReference>
<evidence type="ECO:0000259" key="2">
    <source>
        <dbReference type="PROSITE" id="PS50035"/>
    </source>
</evidence>
<protein>
    <submittedName>
        <fullName evidence="3">Phospholipase d domain protein</fullName>
    </submittedName>
</protein>
<keyword evidence="1" id="KW-0472">Membrane</keyword>
<dbReference type="SMART" id="SM00155">
    <property type="entry name" value="PLDc"/>
    <property type="match status" value="2"/>
</dbReference>
<organism evidence="3 4">
    <name type="scientific">Bacillus altitudinis</name>
    <dbReference type="NCBI Taxonomy" id="293387"/>
    <lineage>
        <taxon>Bacteria</taxon>
        <taxon>Bacillati</taxon>
        <taxon>Bacillota</taxon>
        <taxon>Bacilli</taxon>
        <taxon>Bacillales</taxon>
        <taxon>Bacillaceae</taxon>
        <taxon>Bacillus</taxon>
    </lineage>
</organism>
<dbReference type="InterPro" id="IPR025202">
    <property type="entry name" value="PLD-like_dom"/>
</dbReference>
<name>A0A653LK26_BACAB</name>
<evidence type="ECO:0000313" key="4">
    <source>
        <dbReference type="Proteomes" id="UP000433089"/>
    </source>
</evidence>
<dbReference type="CDD" id="cd09113">
    <property type="entry name" value="PLDc_ymdC_like_2"/>
    <property type="match status" value="1"/>
</dbReference>
<sequence length="468" mass="53841">MLQFLFFLILLYVVYVFLTAFVLFYLPFQKTCKEHCIYKASSISGDDQGINQVMLLDDGFESGQVRVQMIREAKKNIRLSYYSIQKGKTAEWVLGALIEAADRGVKVQLLLDGICHSLRGPLKHLRYAVANHPNMAIRFYEPFRLFKPWTWHNRLHDKLLLADGRVAVMGGRNIGDKYFADQPPKDFAYDRDVLLYNAKKGKVLDEMEQYFVYLWNHDFTKRTKDVFSKAKAKKGKKLRKQLLRSYQEAIRTKEPFVTSTYDWAKDAIRAKQIAFFTNPVERLNKRPLVLKKLNDLAQRSKRSVLIQTPYVIPTRPMKDGLTPLPSDIQTTIVTNSLTATPNPLAFAGYLSTKKELMKTGVHLYEYQGPYSIHAKSMVIDDNLSIIGTYNLDARSSFLNTESILVIDSAPFALSLTEAIERKIAYSVLVAKDRTEYKASDYGQKKKPFMKRLLLTGLSTITVLWRRLI</sequence>
<dbReference type="RefSeq" id="WP_024718279.1">
    <property type="nucleotide sequence ID" value="NZ_BPWB01000003.1"/>
</dbReference>
<dbReference type="EMBL" id="CABWLH010000005">
    <property type="protein sequence ID" value="VXA91940.1"/>
    <property type="molecule type" value="Genomic_DNA"/>
</dbReference>
<feature type="transmembrane region" description="Helical" evidence="1">
    <location>
        <begin position="6"/>
        <end position="26"/>
    </location>
</feature>